<keyword evidence="2" id="KW-1185">Reference proteome</keyword>
<reference evidence="1 2" key="1">
    <citation type="journal article" date="2021" name="BMC Biol.">
        <title>Horizontally acquired antibacterial genes associated with adaptive radiation of ladybird beetles.</title>
        <authorList>
            <person name="Li H.S."/>
            <person name="Tang X.F."/>
            <person name="Huang Y.H."/>
            <person name="Xu Z.Y."/>
            <person name="Chen M.L."/>
            <person name="Du X.Y."/>
            <person name="Qiu B.Y."/>
            <person name="Chen P.T."/>
            <person name="Zhang W."/>
            <person name="Slipinski A."/>
            <person name="Escalona H.E."/>
            <person name="Waterhouse R.M."/>
            <person name="Zwick A."/>
            <person name="Pang H."/>
        </authorList>
    </citation>
    <scope>NUCLEOTIDE SEQUENCE [LARGE SCALE GENOMIC DNA]</scope>
    <source>
        <strain evidence="1">SYSU2018</strain>
    </source>
</reference>
<feature type="non-terminal residue" evidence="1">
    <location>
        <position position="1"/>
    </location>
</feature>
<evidence type="ECO:0000313" key="2">
    <source>
        <dbReference type="Proteomes" id="UP001516400"/>
    </source>
</evidence>
<dbReference type="Proteomes" id="UP001516400">
    <property type="component" value="Unassembled WGS sequence"/>
</dbReference>
<comment type="caution">
    <text evidence="1">The sequence shown here is derived from an EMBL/GenBank/DDBJ whole genome shotgun (WGS) entry which is preliminary data.</text>
</comment>
<accession>A0ABD2N8I2</accession>
<sequence>NPEMGDNVNYQFLRQYFNVNFDLSFGRLQIDVCSKCEEVNIKIKDPHLNDGAKRTATAELLVHKRRANKFYKKLKEIEEKCANDETVLGLSFDYMQYLPLQEIFYYRQLWVYESAFIT</sequence>
<dbReference type="EMBL" id="JABFTP020000083">
    <property type="protein sequence ID" value="KAL3275046.1"/>
    <property type="molecule type" value="Genomic_DNA"/>
</dbReference>
<dbReference type="AlphaFoldDB" id="A0ABD2N8I2"/>
<proteinExistence type="predicted"/>
<organism evidence="1 2">
    <name type="scientific">Cryptolaemus montrouzieri</name>
    <dbReference type="NCBI Taxonomy" id="559131"/>
    <lineage>
        <taxon>Eukaryota</taxon>
        <taxon>Metazoa</taxon>
        <taxon>Ecdysozoa</taxon>
        <taxon>Arthropoda</taxon>
        <taxon>Hexapoda</taxon>
        <taxon>Insecta</taxon>
        <taxon>Pterygota</taxon>
        <taxon>Neoptera</taxon>
        <taxon>Endopterygota</taxon>
        <taxon>Coleoptera</taxon>
        <taxon>Polyphaga</taxon>
        <taxon>Cucujiformia</taxon>
        <taxon>Coccinelloidea</taxon>
        <taxon>Coccinellidae</taxon>
        <taxon>Scymninae</taxon>
        <taxon>Scymnini</taxon>
        <taxon>Cryptolaemus</taxon>
    </lineage>
</organism>
<evidence type="ECO:0000313" key="1">
    <source>
        <dbReference type="EMBL" id="KAL3275046.1"/>
    </source>
</evidence>
<gene>
    <name evidence="1" type="ORF">HHI36_019818</name>
</gene>
<name>A0ABD2N8I2_9CUCU</name>
<protein>
    <submittedName>
        <fullName evidence="1">Uncharacterized protein</fullName>
    </submittedName>
</protein>